<reference evidence="7" key="1">
    <citation type="journal article" date="2014" name="Int. J. Syst. Evol. Microbiol.">
        <title>Complete genome sequence of Corynebacterium casei LMG S-19264T (=DSM 44701T), isolated from a smear-ripened cheese.</title>
        <authorList>
            <consortium name="US DOE Joint Genome Institute (JGI-PGF)"/>
            <person name="Walter F."/>
            <person name="Albersmeier A."/>
            <person name="Kalinowski J."/>
            <person name="Ruckert C."/>
        </authorList>
    </citation>
    <scope>NUCLEOTIDE SEQUENCE</scope>
    <source>
        <strain evidence="7">KCTC 32513</strain>
    </source>
</reference>
<dbReference type="InterPro" id="IPR017871">
    <property type="entry name" value="ABC_transporter-like_CS"/>
</dbReference>
<keyword evidence="3" id="KW-0547">Nucleotide-binding</keyword>
<evidence type="ECO:0000256" key="4">
    <source>
        <dbReference type="ARBA" id="ARBA00022840"/>
    </source>
</evidence>
<accession>A0A8J3G1N6</accession>
<dbReference type="EMBL" id="BMZH01000003">
    <property type="protein sequence ID" value="GHA89599.1"/>
    <property type="molecule type" value="Genomic_DNA"/>
</dbReference>
<dbReference type="GO" id="GO:0022857">
    <property type="term" value="F:transmembrane transporter activity"/>
    <property type="evidence" value="ECO:0007669"/>
    <property type="project" value="TreeGrafter"/>
</dbReference>
<dbReference type="AlphaFoldDB" id="A0A8J3G1N6"/>
<name>A0A8J3G1N6_9PROT</name>
<dbReference type="FunFam" id="3.40.50.300:FF:000032">
    <property type="entry name" value="Export ABC transporter ATP-binding protein"/>
    <property type="match status" value="1"/>
</dbReference>
<keyword evidence="2" id="KW-0997">Cell inner membrane</keyword>
<dbReference type="InterPro" id="IPR015854">
    <property type="entry name" value="ABC_transpr_LolD-like"/>
</dbReference>
<dbReference type="Gene3D" id="3.40.50.300">
    <property type="entry name" value="P-loop containing nucleotide triphosphate hydrolases"/>
    <property type="match status" value="1"/>
</dbReference>
<dbReference type="RefSeq" id="WP_189496226.1">
    <property type="nucleotide sequence ID" value="NZ_BMZH01000003.1"/>
</dbReference>
<evidence type="ECO:0000256" key="5">
    <source>
        <dbReference type="ARBA" id="ARBA00038388"/>
    </source>
</evidence>
<dbReference type="InterPro" id="IPR027417">
    <property type="entry name" value="P-loop_NTPase"/>
</dbReference>
<dbReference type="GO" id="GO:0016887">
    <property type="term" value="F:ATP hydrolysis activity"/>
    <property type="evidence" value="ECO:0007669"/>
    <property type="project" value="InterPro"/>
</dbReference>
<dbReference type="GO" id="GO:0005524">
    <property type="term" value="F:ATP binding"/>
    <property type="evidence" value="ECO:0007669"/>
    <property type="project" value="UniProtKB-KW"/>
</dbReference>
<keyword evidence="2" id="KW-0472">Membrane</keyword>
<organism evidence="7 8">
    <name type="scientific">Algimonas arctica</name>
    <dbReference type="NCBI Taxonomy" id="1479486"/>
    <lineage>
        <taxon>Bacteria</taxon>
        <taxon>Pseudomonadati</taxon>
        <taxon>Pseudomonadota</taxon>
        <taxon>Alphaproteobacteria</taxon>
        <taxon>Maricaulales</taxon>
        <taxon>Robiginitomaculaceae</taxon>
        <taxon>Algimonas</taxon>
    </lineage>
</organism>
<dbReference type="SMART" id="SM00382">
    <property type="entry name" value="AAA"/>
    <property type="match status" value="1"/>
</dbReference>
<dbReference type="InterPro" id="IPR003439">
    <property type="entry name" value="ABC_transporter-like_ATP-bd"/>
</dbReference>
<feature type="domain" description="ABC transporter" evidence="6">
    <location>
        <begin position="2"/>
        <end position="229"/>
    </location>
</feature>
<evidence type="ECO:0000256" key="3">
    <source>
        <dbReference type="ARBA" id="ARBA00022741"/>
    </source>
</evidence>
<protein>
    <submittedName>
        <fullName evidence="7">Macrolide export ATP-binding/permease protein MacB</fullName>
    </submittedName>
</protein>
<dbReference type="PROSITE" id="PS50893">
    <property type="entry name" value="ABC_TRANSPORTER_2"/>
    <property type="match status" value="1"/>
</dbReference>
<comment type="caution">
    <text evidence="7">The sequence shown here is derived from an EMBL/GenBank/DDBJ whole genome shotgun (WGS) entry which is preliminary data.</text>
</comment>
<keyword evidence="1" id="KW-0813">Transport</keyword>
<evidence type="ECO:0000256" key="2">
    <source>
        <dbReference type="ARBA" id="ARBA00022519"/>
    </source>
</evidence>
<evidence type="ECO:0000313" key="8">
    <source>
        <dbReference type="Proteomes" id="UP000634004"/>
    </source>
</evidence>
<dbReference type="InterPro" id="IPR017911">
    <property type="entry name" value="MacB-like_ATP-bd"/>
</dbReference>
<sequence length="229" mass="24488">MIVTRNLRKTYILGGQEIHALDGVDLTVPAGQFLAVVGASGSGKSTLMNMLGGLDKPDTGDVEIDGQNIVKLGLRGLARFRNETLGFVFQSFQLLPRQSALSNVMLPLTYRRPAPDNAKDAAQAALTAVDLADRMLNKPTQLSGGQQQRVAIARALVGQPKLLLADEPTGALDSKTSENVMALLGRLSRDGLTIVLITHDPEVATYADRVVTMRDGRIVEDVMNEAVAA</sequence>
<dbReference type="SUPFAM" id="SSF52540">
    <property type="entry name" value="P-loop containing nucleoside triphosphate hydrolases"/>
    <property type="match status" value="1"/>
</dbReference>
<proteinExistence type="inferred from homology"/>
<dbReference type="CDD" id="cd03255">
    <property type="entry name" value="ABC_MJ0796_LolCDE_FtsE"/>
    <property type="match status" value="1"/>
</dbReference>
<dbReference type="GO" id="GO:0098796">
    <property type="term" value="C:membrane protein complex"/>
    <property type="evidence" value="ECO:0007669"/>
    <property type="project" value="UniProtKB-ARBA"/>
</dbReference>
<gene>
    <name evidence="7" type="primary">macB</name>
    <name evidence="7" type="ORF">GCM10009069_10940</name>
</gene>
<keyword evidence="2" id="KW-1003">Cell membrane</keyword>
<evidence type="ECO:0000313" key="7">
    <source>
        <dbReference type="EMBL" id="GHA89599.1"/>
    </source>
</evidence>
<keyword evidence="4 7" id="KW-0067">ATP-binding</keyword>
<dbReference type="Proteomes" id="UP000634004">
    <property type="component" value="Unassembled WGS sequence"/>
</dbReference>
<dbReference type="PANTHER" id="PTHR24220">
    <property type="entry name" value="IMPORT ATP-BINDING PROTEIN"/>
    <property type="match status" value="1"/>
</dbReference>
<evidence type="ECO:0000259" key="6">
    <source>
        <dbReference type="PROSITE" id="PS50893"/>
    </source>
</evidence>
<dbReference type="GO" id="GO:0005886">
    <property type="term" value="C:plasma membrane"/>
    <property type="evidence" value="ECO:0007669"/>
    <property type="project" value="TreeGrafter"/>
</dbReference>
<dbReference type="Pfam" id="PF00005">
    <property type="entry name" value="ABC_tran"/>
    <property type="match status" value="1"/>
</dbReference>
<reference evidence="7" key="2">
    <citation type="submission" date="2020-09" db="EMBL/GenBank/DDBJ databases">
        <authorList>
            <person name="Sun Q."/>
            <person name="Kim S."/>
        </authorList>
    </citation>
    <scope>NUCLEOTIDE SEQUENCE</scope>
    <source>
        <strain evidence="7">KCTC 32513</strain>
    </source>
</reference>
<keyword evidence="8" id="KW-1185">Reference proteome</keyword>
<dbReference type="PROSITE" id="PS00211">
    <property type="entry name" value="ABC_TRANSPORTER_1"/>
    <property type="match status" value="1"/>
</dbReference>
<dbReference type="InterPro" id="IPR003593">
    <property type="entry name" value="AAA+_ATPase"/>
</dbReference>
<evidence type="ECO:0000256" key="1">
    <source>
        <dbReference type="ARBA" id="ARBA00022448"/>
    </source>
</evidence>
<comment type="similarity">
    <text evidence="5">Belongs to the ABC transporter superfamily. Macrolide exporter (TC 3.A.1.122) family.</text>
</comment>
<dbReference type="PANTHER" id="PTHR24220:SF86">
    <property type="entry name" value="ABC TRANSPORTER ABCH.1"/>
    <property type="match status" value="1"/>
</dbReference>